<evidence type="ECO:0000259" key="4">
    <source>
        <dbReference type="PROSITE" id="PS50089"/>
    </source>
</evidence>
<comment type="caution">
    <text evidence="6">The sequence shown here is derived from an EMBL/GenBank/DDBJ whole genome shotgun (WGS) entry which is preliminary data.</text>
</comment>
<dbReference type="Proteomes" id="UP000682733">
    <property type="component" value="Unassembled WGS sequence"/>
</dbReference>
<dbReference type="Proteomes" id="UP000681722">
    <property type="component" value="Unassembled WGS sequence"/>
</dbReference>
<dbReference type="EMBL" id="CAJNOQ010018304">
    <property type="protein sequence ID" value="CAF1425085.1"/>
    <property type="molecule type" value="Genomic_DNA"/>
</dbReference>
<evidence type="ECO:0000313" key="7">
    <source>
        <dbReference type="EMBL" id="CAF3981707.1"/>
    </source>
</evidence>
<dbReference type="GO" id="GO:0008270">
    <property type="term" value="F:zinc ion binding"/>
    <property type="evidence" value="ECO:0007669"/>
    <property type="project" value="UniProtKB-KW"/>
</dbReference>
<gene>
    <name evidence="6" type="ORF">GPM918_LOCUS33823</name>
    <name evidence="5" type="ORF">OVA965_LOCUS22536</name>
    <name evidence="8" type="ORF">SRO942_LOCUS34516</name>
    <name evidence="7" type="ORF">TMI583_LOCUS23252</name>
</gene>
<dbReference type="SUPFAM" id="SSF57850">
    <property type="entry name" value="RING/U-box"/>
    <property type="match status" value="1"/>
</dbReference>
<keyword evidence="1 3" id="KW-0479">Metal-binding</keyword>
<evidence type="ECO:0000256" key="1">
    <source>
        <dbReference type="ARBA" id="ARBA00022771"/>
    </source>
</evidence>
<keyword evidence="1 3" id="KW-0863">Zinc-finger</keyword>
<evidence type="ECO:0000313" key="8">
    <source>
        <dbReference type="EMBL" id="CAF4306197.1"/>
    </source>
</evidence>
<accession>A0A815MIK3</accession>
<dbReference type="EMBL" id="CAJOBA010034279">
    <property type="protein sequence ID" value="CAF3981707.1"/>
    <property type="molecule type" value="Genomic_DNA"/>
</dbReference>
<evidence type="ECO:0000313" key="9">
    <source>
        <dbReference type="Proteomes" id="UP000663829"/>
    </source>
</evidence>
<reference evidence="6" key="1">
    <citation type="submission" date="2021-02" db="EMBL/GenBank/DDBJ databases">
        <authorList>
            <person name="Nowell W R."/>
        </authorList>
    </citation>
    <scope>NUCLEOTIDE SEQUENCE</scope>
</reference>
<dbReference type="EMBL" id="CAJNOK010012754">
    <property type="protein sequence ID" value="CAF1170332.1"/>
    <property type="molecule type" value="Genomic_DNA"/>
</dbReference>
<name>A0A815MIK3_9BILA</name>
<dbReference type="InterPro" id="IPR001841">
    <property type="entry name" value="Znf_RING"/>
</dbReference>
<protein>
    <recommendedName>
        <fullName evidence="4">RING-type domain-containing protein</fullName>
    </recommendedName>
</protein>
<keyword evidence="9" id="KW-1185">Reference proteome</keyword>
<dbReference type="Gene3D" id="3.30.40.10">
    <property type="entry name" value="Zinc/RING finger domain, C3HC4 (zinc finger)"/>
    <property type="match status" value="1"/>
</dbReference>
<dbReference type="Proteomes" id="UP000663829">
    <property type="component" value="Unassembled WGS sequence"/>
</dbReference>
<dbReference type="InterPro" id="IPR013083">
    <property type="entry name" value="Znf_RING/FYVE/PHD"/>
</dbReference>
<proteinExistence type="predicted"/>
<dbReference type="AlphaFoldDB" id="A0A815MIK3"/>
<sequence>MAQISIARLSSVEENNAKLVCYVCNSRSEEPTQCKHCEQMFCPQCIKASNITNSHCPSCHCLFKERNQVLLALSKLKINCENYNKGCRESSFLSEELRQHEKQCKYRSDSLRDGDKHEVLKNSQGYHQEDVQHLQELYDGMNKRVKELEGSLEDMIGMKIIEPLKQPLTFVLDDDIKVENVDVKLCQLPVAIQLPFLFRFGPGNKQLRFTLVSKSSRNEMGQYYSFYKLVLMDDDNIYTAQNPRYCDLYERDLAEKINRGRIYIMRPSKADLAKPLVPYPTRLNSKLTSAEPAIDGEPKTKVQMHEMNYFHLIVEAGEVQADGTFVPATNMIAESNVLCDGNCVQQEFKCRYKQCCRLEREIERIYITQTNKHNQYIVRFKEDIETIRIMFDAIPFQNYLQVDAVAIGPPLALILAGIFMSHQRWATPISTPLAATVTLGITP</sequence>
<keyword evidence="2" id="KW-0862">Zinc</keyword>
<evidence type="ECO:0000313" key="5">
    <source>
        <dbReference type="EMBL" id="CAF1170332.1"/>
    </source>
</evidence>
<dbReference type="Proteomes" id="UP000677228">
    <property type="component" value="Unassembled WGS sequence"/>
</dbReference>
<dbReference type="PROSITE" id="PS50089">
    <property type="entry name" value="ZF_RING_2"/>
    <property type="match status" value="1"/>
</dbReference>
<evidence type="ECO:0000256" key="2">
    <source>
        <dbReference type="ARBA" id="ARBA00022833"/>
    </source>
</evidence>
<feature type="domain" description="RING-type" evidence="4">
    <location>
        <begin position="21"/>
        <end position="60"/>
    </location>
</feature>
<dbReference type="EMBL" id="CAJOBC010083738">
    <property type="protein sequence ID" value="CAF4306197.1"/>
    <property type="molecule type" value="Genomic_DNA"/>
</dbReference>
<evidence type="ECO:0000313" key="6">
    <source>
        <dbReference type="EMBL" id="CAF1425085.1"/>
    </source>
</evidence>
<evidence type="ECO:0000256" key="3">
    <source>
        <dbReference type="PROSITE-ProRule" id="PRU00175"/>
    </source>
</evidence>
<organism evidence="6 9">
    <name type="scientific">Didymodactylos carnosus</name>
    <dbReference type="NCBI Taxonomy" id="1234261"/>
    <lineage>
        <taxon>Eukaryota</taxon>
        <taxon>Metazoa</taxon>
        <taxon>Spiralia</taxon>
        <taxon>Gnathifera</taxon>
        <taxon>Rotifera</taxon>
        <taxon>Eurotatoria</taxon>
        <taxon>Bdelloidea</taxon>
        <taxon>Philodinida</taxon>
        <taxon>Philodinidae</taxon>
        <taxon>Didymodactylos</taxon>
    </lineage>
</organism>